<evidence type="ECO:0000313" key="2">
    <source>
        <dbReference type="RefSeq" id="XP_075095189.1"/>
    </source>
</evidence>
<sequence length="322" mass="36635">MFTAENELIKIKEDESIQEMHTRFTSIINELYFLGEIIPTNKIVRKILTVLPGSWKSKVNAITEAKDLQKQTIDELIGNLKTYEIKRKKDLERKEPKKLPTMTQEVHKNRATGNVVKHALAVWGDSSSESKGENDQGETSMMVVDNKSSEYESIFALEAKYDDDNDEDKNLINEKNALTREISDVEQESDDMIIFIVDLKEHVNEAGVRGVSQILYMNSGCSKHMTGIMDVFLSLKAFQGESVSFGNDKKWYILGVDKIYKILSHTIENVYYVNVLKYRVLSVSQICAHVTRTCKFFIAEQTGYEGHGSWTAKDQVPGSQDV</sequence>
<organism evidence="1 2">
    <name type="scientific">Nicotiana tabacum</name>
    <name type="common">Common tobacco</name>
    <dbReference type="NCBI Taxonomy" id="4097"/>
    <lineage>
        <taxon>Eukaryota</taxon>
        <taxon>Viridiplantae</taxon>
        <taxon>Streptophyta</taxon>
        <taxon>Embryophyta</taxon>
        <taxon>Tracheophyta</taxon>
        <taxon>Spermatophyta</taxon>
        <taxon>Magnoliopsida</taxon>
        <taxon>eudicotyledons</taxon>
        <taxon>Gunneridae</taxon>
        <taxon>Pentapetalae</taxon>
        <taxon>asterids</taxon>
        <taxon>lamiids</taxon>
        <taxon>Solanales</taxon>
        <taxon>Solanaceae</taxon>
        <taxon>Nicotianoideae</taxon>
        <taxon>Nicotianeae</taxon>
        <taxon>Nicotiana</taxon>
    </lineage>
</organism>
<reference evidence="1" key="1">
    <citation type="journal article" date="2014" name="Nat. Commun.">
        <title>The tobacco genome sequence and its comparison with those of tomato and potato.</title>
        <authorList>
            <person name="Sierro N."/>
            <person name="Battey J.N."/>
            <person name="Ouadi S."/>
            <person name="Bakaher N."/>
            <person name="Bovet L."/>
            <person name="Willig A."/>
            <person name="Goepfert S."/>
            <person name="Peitsch M.C."/>
            <person name="Ivanov N.V."/>
        </authorList>
    </citation>
    <scope>NUCLEOTIDE SEQUENCE [LARGE SCALE GENOMIC DNA]</scope>
</reference>
<name>A0AC58TD83_TOBAC</name>
<keyword evidence="1" id="KW-1185">Reference proteome</keyword>
<proteinExistence type="predicted"/>
<gene>
    <name evidence="2" type="primary">LOC142173490</name>
</gene>
<evidence type="ECO:0000313" key="1">
    <source>
        <dbReference type="Proteomes" id="UP000790787"/>
    </source>
</evidence>
<dbReference type="Proteomes" id="UP000790787">
    <property type="component" value="Chromosome 19"/>
</dbReference>
<reference evidence="2" key="2">
    <citation type="submission" date="2025-08" db="UniProtKB">
        <authorList>
            <consortium name="RefSeq"/>
        </authorList>
    </citation>
    <scope>IDENTIFICATION</scope>
    <source>
        <tissue evidence="2">Leaf</tissue>
    </source>
</reference>
<protein>
    <submittedName>
        <fullName evidence="2">Uncharacterized protein LOC142173490</fullName>
    </submittedName>
</protein>
<dbReference type="RefSeq" id="XP_075095189.1">
    <property type="nucleotide sequence ID" value="XM_075239088.1"/>
</dbReference>
<accession>A0AC58TD83</accession>